<keyword evidence="9" id="KW-0812">Transmembrane</keyword>
<dbReference type="InterPro" id="IPR018247">
    <property type="entry name" value="EF_Hand_1_Ca_BS"/>
</dbReference>
<keyword evidence="7" id="KW-0560">Oxidoreductase</keyword>
<dbReference type="PROSITE" id="PS00018">
    <property type="entry name" value="EF_HAND_1"/>
    <property type="match status" value="1"/>
</dbReference>
<keyword evidence="6" id="KW-0809">Transit peptide</keyword>
<feature type="transmembrane region" description="Helical" evidence="9">
    <location>
        <begin position="38"/>
        <end position="60"/>
    </location>
</feature>
<protein>
    <recommendedName>
        <fullName evidence="10">EF-hand domain-containing protein</fullName>
    </recommendedName>
</protein>
<reference evidence="11" key="1">
    <citation type="submission" date="2023-03" db="EMBL/GenBank/DDBJ databases">
        <title>Mating type loci evolution in Malassezia.</title>
        <authorList>
            <person name="Coelho M.A."/>
        </authorList>
    </citation>
    <scope>NUCLEOTIDE SEQUENCE</scope>
    <source>
        <strain evidence="11">CBS 11721</strain>
    </source>
</reference>
<keyword evidence="4" id="KW-0274">FAD</keyword>
<dbReference type="PANTHER" id="PTHR43706:SF50">
    <property type="entry name" value="NADH DEHYDROGENASE (UBIQUINONE)-RELATED"/>
    <property type="match status" value="1"/>
</dbReference>
<dbReference type="InterPro" id="IPR023753">
    <property type="entry name" value="FAD/NAD-binding_dom"/>
</dbReference>
<dbReference type="EMBL" id="CP119882">
    <property type="protein sequence ID" value="WFD36969.1"/>
    <property type="molecule type" value="Genomic_DNA"/>
</dbReference>
<keyword evidence="9" id="KW-0472">Membrane</keyword>
<gene>
    <name evidence="11" type="ORF">MCUN1_003861</name>
</gene>
<evidence type="ECO:0000256" key="8">
    <source>
        <dbReference type="ARBA" id="ARBA00023027"/>
    </source>
</evidence>
<evidence type="ECO:0000256" key="4">
    <source>
        <dbReference type="ARBA" id="ARBA00022827"/>
    </source>
</evidence>
<evidence type="ECO:0000256" key="1">
    <source>
        <dbReference type="ARBA" id="ARBA00004137"/>
    </source>
</evidence>
<evidence type="ECO:0000256" key="6">
    <source>
        <dbReference type="ARBA" id="ARBA00022946"/>
    </source>
</evidence>
<comment type="subcellular location">
    <subcellularLocation>
        <location evidence="1">Mitochondrion inner membrane</location>
        <topology evidence="1">Peripheral membrane protein</topology>
        <orientation evidence="1">Intermembrane side</orientation>
    </subcellularLocation>
</comment>
<dbReference type="Gene3D" id="3.50.50.100">
    <property type="match status" value="2"/>
</dbReference>
<name>A0AAF0EXG6_9BASI</name>
<dbReference type="InterPro" id="IPR002048">
    <property type="entry name" value="EF_hand_dom"/>
</dbReference>
<evidence type="ECO:0000256" key="9">
    <source>
        <dbReference type="SAM" id="Phobius"/>
    </source>
</evidence>
<dbReference type="Proteomes" id="UP001219933">
    <property type="component" value="Chromosome 6"/>
</dbReference>
<sequence length="582" mass="64145">MLPVVRRSLRAAPVRSLHTSAPRRGVLRTLWSTRVVRYPVYATASLTASVVAILGGLMIYDSMTYETASRHNLIPSMEASVKGGPEGLPILNTRKEEGLGKRKERLVILGGGWAAVALLSRIDRDAYDVVLVSPNNFFLFTPLLPSAAVGTVETRSIIESLRRLLSTVSGSYVQGSAQTLVQAADLDSKTLRETQAKGLVEVEVISGDGWDGDRPCNTKQARIYVPYDKLVIAVGSVTNNYGVKGLENCFRLKTIHDARDLRKRLMDNLEIAALPTLSEDERRRLLSVVVCGGGPTGVEAAAEVFDMIQEDVERFFPKELRKLASVHLLQDRAHILNTYSEAISNFAEQKFRRVGIDVTTNAIVDEVRTDSVVFKKNNPQTGEAEHHSIPSGCTIWSAGITMADFSRSLSKSLPKQGHPHALRVDEHLRVLGTPPGTVYALGDASTIDYDIAGALEHKLASFPGTELGYSDVSLIVASLRRKFPIAATHLSEMRRLFNEFDRDGNHRLSHDELREMVLSATRKMTSLPPTAQVASQEGKYLGRKLNKYAQRRDAGTLPSDGDIDDEVYRPFRYRGLGSVARL</sequence>
<keyword evidence="5" id="KW-0106">Calcium</keyword>
<dbReference type="SUPFAM" id="SSF51905">
    <property type="entry name" value="FAD/NAD(P)-binding domain"/>
    <property type="match status" value="2"/>
</dbReference>
<keyword evidence="12" id="KW-1185">Reference proteome</keyword>
<dbReference type="PROSITE" id="PS50222">
    <property type="entry name" value="EF_HAND_2"/>
    <property type="match status" value="1"/>
</dbReference>
<dbReference type="SUPFAM" id="SSF47473">
    <property type="entry name" value="EF-hand"/>
    <property type="match status" value="1"/>
</dbReference>
<evidence type="ECO:0000256" key="2">
    <source>
        <dbReference type="ARBA" id="ARBA00005272"/>
    </source>
</evidence>
<evidence type="ECO:0000256" key="5">
    <source>
        <dbReference type="ARBA" id="ARBA00022837"/>
    </source>
</evidence>
<dbReference type="Pfam" id="PF07992">
    <property type="entry name" value="Pyr_redox_2"/>
    <property type="match status" value="1"/>
</dbReference>
<proteinExistence type="inferred from homology"/>
<dbReference type="InterPro" id="IPR011992">
    <property type="entry name" value="EF-hand-dom_pair"/>
</dbReference>
<keyword evidence="3" id="KW-0285">Flavoprotein</keyword>
<dbReference type="GO" id="GO:0005743">
    <property type="term" value="C:mitochondrial inner membrane"/>
    <property type="evidence" value="ECO:0007669"/>
    <property type="project" value="UniProtKB-SubCell"/>
</dbReference>
<evidence type="ECO:0000313" key="11">
    <source>
        <dbReference type="EMBL" id="WFD36969.1"/>
    </source>
</evidence>
<dbReference type="InterPro" id="IPR045024">
    <property type="entry name" value="NDH-2"/>
</dbReference>
<evidence type="ECO:0000259" key="10">
    <source>
        <dbReference type="PROSITE" id="PS50222"/>
    </source>
</evidence>
<comment type="similarity">
    <text evidence="2">Belongs to the NADH dehydrogenase family.</text>
</comment>
<dbReference type="GO" id="GO:0003954">
    <property type="term" value="F:NADH dehydrogenase activity"/>
    <property type="evidence" value="ECO:0007669"/>
    <property type="project" value="InterPro"/>
</dbReference>
<dbReference type="AlphaFoldDB" id="A0AAF0EXG6"/>
<dbReference type="GO" id="GO:0005509">
    <property type="term" value="F:calcium ion binding"/>
    <property type="evidence" value="ECO:0007669"/>
    <property type="project" value="InterPro"/>
</dbReference>
<evidence type="ECO:0000256" key="3">
    <source>
        <dbReference type="ARBA" id="ARBA00022630"/>
    </source>
</evidence>
<keyword evidence="9" id="KW-1133">Transmembrane helix</keyword>
<dbReference type="PANTHER" id="PTHR43706">
    <property type="entry name" value="NADH DEHYDROGENASE"/>
    <property type="match status" value="1"/>
</dbReference>
<organism evidence="11 12">
    <name type="scientific">Malassezia cuniculi</name>
    <dbReference type="NCBI Taxonomy" id="948313"/>
    <lineage>
        <taxon>Eukaryota</taxon>
        <taxon>Fungi</taxon>
        <taxon>Dikarya</taxon>
        <taxon>Basidiomycota</taxon>
        <taxon>Ustilaginomycotina</taxon>
        <taxon>Malasseziomycetes</taxon>
        <taxon>Malasseziales</taxon>
        <taxon>Malasseziaceae</taxon>
        <taxon>Malassezia</taxon>
    </lineage>
</organism>
<evidence type="ECO:0000313" key="12">
    <source>
        <dbReference type="Proteomes" id="UP001219933"/>
    </source>
</evidence>
<feature type="domain" description="EF-hand" evidence="10">
    <location>
        <begin position="488"/>
        <end position="523"/>
    </location>
</feature>
<accession>A0AAF0EXG6</accession>
<dbReference type="PRINTS" id="PR00368">
    <property type="entry name" value="FADPNR"/>
</dbReference>
<dbReference type="InterPro" id="IPR036188">
    <property type="entry name" value="FAD/NAD-bd_sf"/>
</dbReference>
<evidence type="ECO:0000256" key="7">
    <source>
        <dbReference type="ARBA" id="ARBA00023002"/>
    </source>
</evidence>
<dbReference type="SMART" id="SM00054">
    <property type="entry name" value="EFh"/>
    <property type="match status" value="1"/>
</dbReference>
<keyword evidence="8" id="KW-0520">NAD</keyword>